<dbReference type="EMBL" id="GBRH01262537">
    <property type="protein sequence ID" value="JAD35358.1"/>
    <property type="molecule type" value="Transcribed_RNA"/>
</dbReference>
<proteinExistence type="predicted"/>
<sequence>MLQHPDHGEAKTAQAISSNLVTAKVDPTKLKSISVPSIHPSTSLIIIIRPNGKSSN</sequence>
<evidence type="ECO:0000313" key="1">
    <source>
        <dbReference type="EMBL" id="JAD35358.1"/>
    </source>
</evidence>
<organism evidence="1">
    <name type="scientific">Arundo donax</name>
    <name type="common">Giant reed</name>
    <name type="synonym">Donax arundinaceus</name>
    <dbReference type="NCBI Taxonomy" id="35708"/>
    <lineage>
        <taxon>Eukaryota</taxon>
        <taxon>Viridiplantae</taxon>
        <taxon>Streptophyta</taxon>
        <taxon>Embryophyta</taxon>
        <taxon>Tracheophyta</taxon>
        <taxon>Spermatophyta</taxon>
        <taxon>Magnoliopsida</taxon>
        <taxon>Liliopsida</taxon>
        <taxon>Poales</taxon>
        <taxon>Poaceae</taxon>
        <taxon>PACMAD clade</taxon>
        <taxon>Arundinoideae</taxon>
        <taxon>Arundineae</taxon>
        <taxon>Arundo</taxon>
    </lineage>
</organism>
<name>A0A0A8ZCE7_ARUDO</name>
<reference evidence="1" key="1">
    <citation type="submission" date="2014-09" db="EMBL/GenBank/DDBJ databases">
        <authorList>
            <person name="Magalhaes I.L.F."/>
            <person name="Oliveira U."/>
            <person name="Santos F.R."/>
            <person name="Vidigal T.H.D.A."/>
            <person name="Brescovit A.D."/>
            <person name="Santos A.J."/>
        </authorList>
    </citation>
    <scope>NUCLEOTIDE SEQUENCE</scope>
    <source>
        <tissue evidence="1">Shoot tissue taken approximately 20 cm above the soil surface</tissue>
    </source>
</reference>
<dbReference type="AlphaFoldDB" id="A0A0A8ZCE7"/>
<reference evidence="1" key="2">
    <citation type="journal article" date="2015" name="Data Brief">
        <title>Shoot transcriptome of the giant reed, Arundo donax.</title>
        <authorList>
            <person name="Barrero R.A."/>
            <person name="Guerrero F.D."/>
            <person name="Moolhuijzen P."/>
            <person name="Goolsby J.A."/>
            <person name="Tidwell J."/>
            <person name="Bellgard S.E."/>
            <person name="Bellgard M.I."/>
        </authorList>
    </citation>
    <scope>NUCLEOTIDE SEQUENCE</scope>
    <source>
        <tissue evidence="1">Shoot tissue taken approximately 20 cm above the soil surface</tissue>
    </source>
</reference>
<protein>
    <submittedName>
        <fullName evidence="1">Uncharacterized protein</fullName>
    </submittedName>
</protein>
<accession>A0A0A8ZCE7</accession>